<keyword evidence="5 7" id="KW-0472">Membrane</keyword>
<evidence type="ECO:0000256" key="3">
    <source>
        <dbReference type="ARBA" id="ARBA00022737"/>
    </source>
</evidence>
<dbReference type="SUPFAM" id="SSF46966">
    <property type="entry name" value="Spectrin repeat"/>
    <property type="match status" value="14"/>
</dbReference>
<feature type="coiled-coil region" evidence="6">
    <location>
        <begin position="2709"/>
        <end position="2766"/>
    </location>
</feature>
<evidence type="ECO:0000256" key="4">
    <source>
        <dbReference type="ARBA" id="ARBA00022989"/>
    </source>
</evidence>
<evidence type="ECO:0000313" key="9">
    <source>
        <dbReference type="EMBL" id="CAD7280502.1"/>
    </source>
</evidence>
<dbReference type="GO" id="GO:0005737">
    <property type="term" value="C:cytoplasm"/>
    <property type="evidence" value="ECO:0007669"/>
    <property type="project" value="TreeGrafter"/>
</dbReference>
<dbReference type="InterPro" id="IPR001715">
    <property type="entry name" value="CH_dom"/>
</dbReference>
<dbReference type="GO" id="GO:0034993">
    <property type="term" value="C:meiotic nuclear membrane microtubule tethering complex"/>
    <property type="evidence" value="ECO:0007669"/>
    <property type="project" value="TreeGrafter"/>
</dbReference>
<dbReference type="SUPFAM" id="SSF47576">
    <property type="entry name" value="Calponin-homology domain, CH-domain"/>
    <property type="match status" value="1"/>
</dbReference>
<evidence type="ECO:0000313" key="10">
    <source>
        <dbReference type="Proteomes" id="UP000678499"/>
    </source>
</evidence>
<feature type="coiled-coil region" evidence="6">
    <location>
        <begin position="2327"/>
        <end position="2354"/>
    </location>
</feature>
<evidence type="ECO:0000259" key="8">
    <source>
        <dbReference type="PROSITE" id="PS50021"/>
    </source>
</evidence>
<feature type="coiled-coil region" evidence="6">
    <location>
        <begin position="3424"/>
        <end position="3451"/>
    </location>
</feature>
<evidence type="ECO:0000256" key="5">
    <source>
        <dbReference type="ARBA" id="ARBA00023136"/>
    </source>
</evidence>
<dbReference type="Proteomes" id="UP000678499">
    <property type="component" value="Unassembled WGS sequence"/>
</dbReference>
<keyword evidence="4 7" id="KW-1133">Transmembrane helix</keyword>
<dbReference type="GO" id="GO:0051015">
    <property type="term" value="F:actin filament binding"/>
    <property type="evidence" value="ECO:0007669"/>
    <property type="project" value="TreeGrafter"/>
</dbReference>
<dbReference type="OrthoDB" id="18740at2759"/>
<dbReference type="EMBL" id="OA884243">
    <property type="protein sequence ID" value="CAD7280502.1"/>
    <property type="molecule type" value="Genomic_DNA"/>
</dbReference>
<dbReference type="InterPro" id="IPR057057">
    <property type="entry name" value="Spectrin_SYNE1"/>
</dbReference>
<organism evidence="9">
    <name type="scientific">Notodromas monacha</name>
    <dbReference type="NCBI Taxonomy" id="399045"/>
    <lineage>
        <taxon>Eukaryota</taxon>
        <taxon>Metazoa</taxon>
        <taxon>Ecdysozoa</taxon>
        <taxon>Arthropoda</taxon>
        <taxon>Crustacea</taxon>
        <taxon>Oligostraca</taxon>
        <taxon>Ostracoda</taxon>
        <taxon>Podocopa</taxon>
        <taxon>Podocopida</taxon>
        <taxon>Cypridocopina</taxon>
        <taxon>Cypridoidea</taxon>
        <taxon>Cyprididae</taxon>
        <taxon>Notodromas</taxon>
    </lineage>
</organism>
<dbReference type="Pfam" id="PF00435">
    <property type="entry name" value="Spectrin"/>
    <property type="match status" value="1"/>
</dbReference>
<feature type="domain" description="Calponin-homology (CH)" evidence="8">
    <location>
        <begin position="61"/>
        <end position="169"/>
    </location>
</feature>
<proteinExistence type="predicted"/>
<dbReference type="PROSITE" id="PS50021">
    <property type="entry name" value="CH"/>
    <property type="match status" value="1"/>
</dbReference>
<dbReference type="PANTHER" id="PTHR47535">
    <property type="entry name" value="MUSCLE-SPECIFIC PROTEIN 300 KDA, ISOFORM G"/>
    <property type="match status" value="1"/>
</dbReference>
<dbReference type="PANTHER" id="PTHR47535:SF1">
    <property type="entry name" value="NESPRIN-1"/>
    <property type="match status" value="1"/>
</dbReference>
<sequence length="3570" mass="405510">MDELIEENTRLLESMMGRKVEPEARTIGISHLNTSYSPVPTDSPLPGIDKKRVSLADSSKIGAKKTLLQWVKTNITDKYGIPVKDFGASWRDGRAFLAIVHCIDPALVDITMLNPQGPWTNMTRLETAFKVAERHLGVSPLMDAEDVDVAKPDEKSIMTYVAQFLHKYPDLALSRKNQRYAVCEILTNYSLRHVADQSSIGKAEHEYDDLTYWLAEVTQVLYSIKQSPGDENAQKKFAMLRREIDEKRKEYEHLKTLALSGQSMVSITIESWTQIQRQWDQLNYELHNQQRAFDSKLEGRIGAIGDWIYRGEALVSDVDSLSRSLLSGNDPGLSYKSASQKLQDHRAFFAELARVEKELANVKSKPEEWAGASGEQIADLHRRILALPRPANRREVRLFYIERKCFLLWFLLTAETKLREWTTSYGKESRVQEMLEDYERFVSNRNVFQEFDKAYKDLQKASQLYTDEFNPDTEEAREISRISHEVSDRWATVSVELRCVHSLLEKVIMFWRHYSSTAENLESWLDTAAAMVKADEDQKMEFFRDLPEWQESHHSLNEVGRFLAATCEDRVAEEVDSRLNQINDRWDAVYPMVRHYMRSGEILRTKKEWEGGRAEVSDWIAKADGLLGARHPPNPAALAIYQDQLKKLQSELDRIQETLRKNSRVFQLLVPELPPDHVHEMMGCLKKHKEDLVRINATIPTRLVMLHQLSSQREAIDSGLKEVSDWIEEAKTRLKTQGVSGNAETLQRSLDSHRVFFSRAPYYRSILESKNAVFNGLQRSTTDLDSSLDLSDVSRDIDAHWEEFNRVCADAQAAEQALYKAVCCWQKLKDTSRDVSDWVETAGRFFREKTPESRQGLDMQKTFFARPNEHLEAQLTTARQDLCTCLPVAEHGDINMAVQKLIDSWSEAKAYAPLHVLKLEFRLDEITFNDYLKEVDRQLCQQVQSFSQNESPETIMSKHKALFGCEDGCPVYECQVALESMERHLARSCAHFSGPKHEMVLHGFQATVQNCKDELEKMRTRAHDFIARVSHVPAQWETYREKFSEMETWMDDVNVCLSQISKDLLSIEEFEGQRAKLQVGFECDGICREVEAKREEMKRLVQILDSLLMYASEAQAADEQSNLEGLISRYRSLVPSIEATLTKSDVWSKAYAFKREANELCNFLNTVNPLVDAAEASDSLAIVSELKEDLEKFANQVEAKREALITCMQRGRDLIKDPHVPTFVKDDLSSLEEGWNVAQMNTLRVTEKLKSTAKLWSEFEAKKSELLQLLEKAKDELKTSAPRHDPVKVIAELQTKKSLLCQLEEGTTNLSRLENLAEALSSSSESPASLQTLMTSFQSRLDAVKRGVEERIGALEEYSKKFSEFSSELRAIKDWMLEAQKILESLLMKTGPPAQREVKSRQLNADVRDSLLKVSDLEKRAREFMLGYHFKRMFLMIGPDESVQDSENAVLPLSTEILGVKEVLVKLVETVELQHRVSAEELTQWEGFQTGLETVRPWLGQVETQLVEGIPRFTTLIETKNALESWKVINQECLEKQKTLVLLKAKSEQMPESTLEEFDSLQCRWASVREQAESNLKTLQELKESWEKCLNGIEEHRSWIDSAKSILISCSETAVGDVASMAVKMKNLCKEAGERQASLLVLSQDADKVASRLSSEGASSLKNEVVSLRNSYIELIQSSRKILKSLTELVMARDDLTHRMQDFKQWLGVRRARVLEINEIPSADIETTSGELGSILRDITDQRPVFAKLRSDAKKVQDSDGGLPALEAAIQEDLDETEALIEAKRRAITKCQEILRWSKDTEEKLDLMRKHLYAPLGPDEFSLALGKIERDLSLIAEHMESKPGEIRNCEALSEAASLKVILTDGESLHQLGEKICALVAVRKREAAERGEEFNEAKSDHASFDSLRNALRQLIESTLEEVKTLKPSQNTAQGIKQVSENALQKKRVLESKKPESERLQTLCDRIGSREPRQKSLLQAEIDALYTHWLRADSNALELSDNCRRISANWEQANEFAETLQQSLEKVAQTLATTEAALDSKNAVVADQQTCKQNLDLLKRIRAQIEHCVGRFSHIQQALESIPQLRSTQISSPCPALQKNWQNLVDSITKRTQSRDTLIVILEDIEQQKEELSPWIEKMNSALVKSQDSESLAIFLESFNAELPVHESIMTSLNEKIADICKTGAFSEVKRDIDNLNKDLQKCKASALDSTSKLEAQAGEERLIREKLRALNDRILLSKSSLMKLLEPTTNEQLLMTRVADAKHALTGIEPEMECLQAIKGAIGVFKKQHPTEPSIGLLSKDAENAEKILQGCKALAGKVISTLSSALMKKPTEEVKELERRAKAAKDKLSWLDTTDIPDFSALEAKINWVNDRKDEIRVLANDVTSTSKTLSRLQSNDVSTPALLGKLKADLAATQQTVANVAQDTETVTGRLSALKDQWSELQDLEERLQGDMKALQLEYRQLSSGSTDASIGDEKAAELCEQLQAKVGKLCADAEVVGEKANALVEACPGCDAAQTVSTIASKCCSMSASLSDFSKRLNQRDSARRSYEAAVIAARKWLVAYADRLLEFETLDSSLLLTVDPRGGGKPSLACQAKLNSLKDFINEKSAGQELLNTAVTCGEALFGELSVPARENVREELRGLRSTWETLLDKLNGVEKKFESVLLQWTSFDDSFNQTNLWLQDITQRIGVSMEAKANLLDKKLQFQNLKVIGQELASHKKIMNNLQEKGQELHASHVVGDMEKLVKQYEDLCRDAERRIAVSEKLVMNHEDYQHRLERFVDWMNCLKGEVSFLLETSATGAASSTGSETDVVESMLEVVNGVLSKKDEGQKQLDGCKALLASVKTETHESGRPLLDANFDCQVEAWKHLLAQCVEAKESVQAQTSKFHTLETGLSDLTAWLKNIDRRVKEQSALKPSAQAKETQLDKLKQLIKELDSRAADVVRSAENIRSAVSPLELAESKLNFQASHLSSRFQHLKNHVKDLVGRYENFVKDHKEFDKAYENFNIWLAGKHDKLKKLSEIVGERLYPHTAAAGRDKIRTELRDLRDRWDEVEVRLGELQKKREVEAQQRTNLQDSLQQTRAWMESMEKTVAQDVCNAVTPAELRSRLVKIKTVQQEVASHWRLIENMKNKAEKTTPSAEIAETIRDLGTRYDNLTETIKKSKADVEQLQDVLTVYQEQLQAHQQWINDHNDCLTALKDYTGSKQVLKSRLVAVDNFNTELIDWKRALGDMDSTLQTILRKLPPRSRESVEREFSNIKFELEKLEGDLVDVRQELDERLRQWEEYEHSFERLLSWLNESEGSLKEFAPKSTLEEKELQLSKYQNLMNRQPQGLAKLEKVVHMGEVLLASTSTAGQETLANEISALKASFKSLFDEIEAQKKELEGLLSQMRGYKDEYERINDWLQQTDADMKAARTMLLPNLPEKEKQYLKVTRQVEELESRQDEVQRLSSSAATLLSSHLDSYIQSQLRHLQSRYQVQVNLAKDTSQKVTAIYQHHKQMEDNRAAGMTWIDAAKAVIRDGEGLSSSSRKEDLLQHLQDIQVSNQLIALFYALFINHLILPLFFISFE</sequence>
<keyword evidence="3" id="KW-0677">Repeat</keyword>
<feature type="coiled-coil region" evidence="6">
    <location>
        <begin position="2919"/>
        <end position="2946"/>
    </location>
</feature>
<feature type="coiled-coil region" evidence="6">
    <location>
        <begin position="3147"/>
        <end position="3181"/>
    </location>
</feature>
<keyword evidence="2 7" id="KW-0812">Transmembrane</keyword>
<dbReference type="GO" id="GO:0008285">
    <property type="term" value="P:negative regulation of cell population proliferation"/>
    <property type="evidence" value="ECO:0007669"/>
    <property type="project" value="TreeGrafter"/>
</dbReference>
<protein>
    <recommendedName>
        <fullName evidence="8">Calponin-homology (CH) domain-containing protein</fullName>
    </recommendedName>
</protein>
<dbReference type="Gene3D" id="1.10.418.10">
    <property type="entry name" value="Calponin-like domain"/>
    <property type="match status" value="1"/>
</dbReference>
<dbReference type="InterPro" id="IPR036872">
    <property type="entry name" value="CH_dom_sf"/>
</dbReference>
<feature type="coiled-coil region" evidence="6">
    <location>
        <begin position="3364"/>
        <end position="3398"/>
    </location>
</feature>
<gene>
    <name evidence="9" type="ORF">NMOB1V02_LOCUS8161</name>
</gene>
<dbReference type="InterPro" id="IPR052403">
    <property type="entry name" value="LINC-complex_assoc"/>
</dbReference>
<feature type="coiled-coil region" evidence="6">
    <location>
        <begin position="3249"/>
        <end position="3283"/>
    </location>
</feature>
<dbReference type="SMART" id="SM00150">
    <property type="entry name" value="SPEC"/>
    <property type="match status" value="13"/>
</dbReference>
<dbReference type="Pfam" id="PF25034">
    <property type="entry name" value="Spectrin_SYNE1"/>
    <property type="match status" value="1"/>
</dbReference>
<reference evidence="9" key="1">
    <citation type="submission" date="2020-11" db="EMBL/GenBank/DDBJ databases">
        <authorList>
            <person name="Tran Van P."/>
        </authorList>
    </citation>
    <scope>NUCLEOTIDE SEQUENCE</scope>
</reference>
<dbReference type="EMBL" id="CAJPEX010002206">
    <property type="protein sequence ID" value="CAG0920654.1"/>
    <property type="molecule type" value="Genomic_DNA"/>
</dbReference>
<accession>A0A7R9GH85</accession>
<evidence type="ECO:0000256" key="6">
    <source>
        <dbReference type="SAM" id="Coils"/>
    </source>
</evidence>
<name>A0A7R9GH85_9CRUS</name>
<dbReference type="Gene3D" id="1.20.58.60">
    <property type="match status" value="13"/>
</dbReference>
<keyword evidence="6" id="KW-0175">Coiled coil</keyword>
<comment type="subcellular location">
    <subcellularLocation>
        <location evidence="1">Membrane</location>
    </subcellularLocation>
</comment>
<dbReference type="InterPro" id="IPR002017">
    <property type="entry name" value="Spectrin_repeat"/>
</dbReference>
<dbReference type="Pfam" id="PF00307">
    <property type="entry name" value="CH"/>
    <property type="match status" value="1"/>
</dbReference>
<evidence type="ECO:0000256" key="2">
    <source>
        <dbReference type="ARBA" id="ARBA00022692"/>
    </source>
</evidence>
<dbReference type="GO" id="GO:0005640">
    <property type="term" value="C:nuclear outer membrane"/>
    <property type="evidence" value="ECO:0007669"/>
    <property type="project" value="TreeGrafter"/>
</dbReference>
<evidence type="ECO:0000256" key="7">
    <source>
        <dbReference type="SAM" id="Phobius"/>
    </source>
</evidence>
<feature type="coiled-coil region" evidence="6">
    <location>
        <begin position="230"/>
        <end position="257"/>
    </location>
</feature>
<dbReference type="GO" id="GO:0007097">
    <property type="term" value="P:nuclear migration"/>
    <property type="evidence" value="ECO:0007669"/>
    <property type="project" value="TreeGrafter"/>
</dbReference>
<evidence type="ECO:0000256" key="1">
    <source>
        <dbReference type="ARBA" id="ARBA00004370"/>
    </source>
</evidence>
<dbReference type="SMART" id="SM00033">
    <property type="entry name" value="CH"/>
    <property type="match status" value="1"/>
</dbReference>
<feature type="transmembrane region" description="Helical" evidence="7">
    <location>
        <begin position="3548"/>
        <end position="3569"/>
    </location>
</feature>
<keyword evidence="10" id="KW-1185">Reference proteome</keyword>
<dbReference type="CDD" id="cd00176">
    <property type="entry name" value="SPEC"/>
    <property type="match status" value="1"/>
</dbReference>
<feature type="coiled-coil region" evidence="6">
    <location>
        <begin position="638"/>
        <end position="665"/>
    </location>
</feature>
<dbReference type="InterPro" id="IPR018159">
    <property type="entry name" value="Spectrin/alpha-actinin"/>
</dbReference>